<evidence type="ECO:0000256" key="1">
    <source>
        <dbReference type="ARBA" id="ARBA00008324"/>
    </source>
</evidence>
<name>A0A834WF00_9FABA</name>
<gene>
    <name evidence="5" type="ORF">G2W53_028653</name>
</gene>
<evidence type="ECO:0000259" key="4">
    <source>
        <dbReference type="Pfam" id="PF03061"/>
    </source>
</evidence>
<comment type="similarity">
    <text evidence="1">Belongs to the thioesterase PaaI family.</text>
</comment>
<dbReference type="PANTHER" id="PTHR21660">
    <property type="entry name" value="THIOESTERASE SUPERFAMILY MEMBER-RELATED"/>
    <property type="match status" value="1"/>
</dbReference>
<dbReference type="CDD" id="cd03443">
    <property type="entry name" value="PaaI_thioesterase"/>
    <property type="match status" value="1"/>
</dbReference>
<dbReference type="Pfam" id="PF03061">
    <property type="entry name" value="4HBT"/>
    <property type="match status" value="1"/>
</dbReference>
<dbReference type="Proteomes" id="UP000634136">
    <property type="component" value="Unassembled WGS sequence"/>
</dbReference>
<dbReference type="InterPro" id="IPR039298">
    <property type="entry name" value="ACOT13"/>
</dbReference>
<comment type="caution">
    <text evidence="5">The sequence shown here is derived from an EMBL/GenBank/DDBJ whole genome shotgun (WGS) entry which is preliminary data.</text>
</comment>
<dbReference type="OrthoDB" id="46529at2759"/>
<sequence length="189" mass="20431">MATKPSSSPSSPSPSPSPQILSSISTPESSKEIDPRHAYLTLSFLETMGIKSPIPHNCNAHDFYSDILRSCLKVDRIQRGRITCTFLVKPSISNFFKSLHGGAFAAAVELVSIACARSVVAEDKQLFLGEISLAYLSGAPQNAELQADGSVVKSGRNVTVVALEFKHKKTGKLIYTARVTFYNMPVANL</sequence>
<keyword evidence="6" id="KW-1185">Reference proteome</keyword>
<proteinExistence type="inferred from homology"/>
<dbReference type="PANTHER" id="PTHR21660:SF12">
    <property type="entry name" value="OS07G0462700 PROTEIN"/>
    <property type="match status" value="1"/>
</dbReference>
<protein>
    <submittedName>
        <fullName evidence="5">Acyl-coenzyme A thioesterase 13-like</fullName>
    </submittedName>
</protein>
<evidence type="ECO:0000256" key="3">
    <source>
        <dbReference type="SAM" id="MobiDB-lite"/>
    </source>
</evidence>
<dbReference type="EMBL" id="JAAIUW010000009">
    <property type="protein sequence ID" value="KAF7814684.1"/>
    <property type="molecule type" value="Genomic_DNA"/>
</dbReference>
<feature type="compositionally biased region" description="Low complexity" evidence="3">
    <location>
        <begin position="1"/>
        <end position="10"/>
    </location>
</feature>
<dbReference type="Gene3D" id="3.10.129.10">
    <property type="entry name" value="Hotdog Thioesterase"/>
    <property type="match status" value="1"/>
</dbReference>
<accession>A0A834WF00</accession>
<reference evidence="5" key="1">
    <citation type="submission" date="2020-09" db="EMBL/GenBank/DDBJ databases">
        <title>Genome-Enabled Discovery of Anthraquinone Biosynthesis in Senna tora.</title>
        <authorList>
            <person name="Kang S.-H."/>
            <person name="Pandey R.P."/>
            <person name="Lee C.-M."/>
            <person name="Sim J.-S."/>
            <person name="Jeong J.-T."/>
            <person name="Choi B.-S."/>
            <person name="Jung M."/>
            <person name="Ginzburg D."/>
            <person name="Zhao K."/>
            <person name="Won S.Y."/>
            <person name="Oh T.-J."/>
            <person name="Yu Y."/>
            <person name="Kim N.-H."/>
            <person name="Lee O.R."/>
            <person name="Lee T.-H."/>
            <person name="Bashyal P."/>
            <person name="Kim T.-S."/>
            <person name="Lee W.-H."/>
            <person name="Kawkins C."/>
            <person name="Kim C.-K."/>
            <person name="Kim J.S."/>
            <person name="Ahn B.O."/>
            <person name="Rhee S.Y."/>
            <person name="Sohng J.K."/>
        </authorList>
    </citation>
    <scope>NUCLEOTIDE SEQUENCE</scope>
    <source>
        <tissue evidence="5">Leaf</tissue>
    </source>
</reference>
<evidence type="ECO:0000313" key="6">
    <source>
        <dbReference type="Proteomes" id="UP000634136"/>
    </source>
</evidence>
<dbReference type="GO" id="GO:0047617">
    <property type="term" value="F:fatty acyl-CoA hydrolase activity"/>
    <property type="evidence" value="ECO:0007669"/>
    <property type="project" value="InterPro"/>
</dbReference>
<dbReference type="AlphaFoldDB" id="A0A834WF00"/>
<dbReference type="NCBIfam" id="TIGR00369">
    <property type="entry name" value="unchar_dom_1"/>
    <property type="match status" value="1"/>
</dbReference>
<dbReference type="InterPro" id="IPR006683">
    <property type="entry name" value="Thioestr_dom"/>
</dbReference>
<feature type="compositionally biased region" description="Low complexity" evidence="3">
    <location>
        <begin position="18"/>
        <end position="27"/>
    </location>
</feature>
<dbReference type="SUPFAM" id="SSF54637">
    <property type="entry name" value="Thioesterase/thiol ester dehydrase-isomerase"/>
    <property type="match status" value="1"/>
</dbReference>
<evidence type="ECO:0000313" key="5">
    <source>
        <dbReference type="EMBL" id="KAF7814684.1"/>
    </source>
</evidence>
<dbReference type="InterPro" id="IPR003736">
    <property type="entry name" value="PAAI_dom"/>
</dbReference>
<evidence type="ECO:0000256" key="2">
    <source>
        <dbReference type="ARBA" id="ARBA00022801"/>
    </source>
</evidence>
<keyword evidence="2" id="KW-0378">Hydrolase</keyword>
<dbReference type="InterPro" id="IPR029069">
    <property type="entry name" value="HotDog_dom_sf"/>
</dbReference>
<feature type="region of interest" description="Disordered" evidence="3">
    <location>
        <begin position="1"/>
        <end position="32"/>
    </location>
</feature>
<organism evidence="5 6">
    <name type="scientific">Senna tora</name>
    <dbReference type="NCBI Taxonomy" id="362788"/>
    <lineage>
        <taxon>Eukaryota</taxon>
        <taxon>Viridiplantae</taxon>
        <taxon>Streptophyta</taxon>
        <taxon>Embryophyta</taxon>
        <taxon>Tracheophyta</taxon>
        <taxon>Spermatophyta</taxon>
        <taxon>Magnoliopsida</taxon>
        <taxon>eudicotyledons</taxon>
        <taxon>Gunneridae</taxon>
        <taxon>Pentapetalae</taxon>
        <taxon>rosids</taxon>
        <taxon>fabids</taxon>
        <taxon>Fabales</taxon>
        <taxon>Fabaceae</taxon>
        <taxon>Caesalpinioideae</taxon>
        <taxon>Cassia clade</taxon>
        <taxon>Senna</taxon>
    </lineage>
</organism>
<feature type="domain" description="Thioesterase" evidence="4">
    <location>
        <begin position="97"/>
        <end position="172"/>
    </location>
</feature>